<comment type="caution">
    <text evidence="2">The sequence shown here is derived from an EMBL/GenBank/DDBJ whole genome shotgun (WGS) entry which is preliminary data.</text>
</comment>
<gene>
    <name evidence="2" type="ORF">RRF57_001223</name>
</gene>
<keyword evidence="3" id="KW-1185">Reference proteome</keyword>
<dbReference type="AlphaFoldDB" id="A0AAN7Z3B5"/>
<sequence length="68" mass="7390">MADIEQDAVDQHQGRLKNVEVPLVSQDWTRWGALGACEGDGGLDLKVFDSPVDSSREDDGATNVECDQ</sequence>
<evidence type="ECO:0000313" key="2">
    <source>
        <dbReference type="EMBL" id="KAK5625508.1"/>
    </source>
</evidence>
<organism evidence="2 3">
    <name type="scientific">Xylaria bambusicola</name>
    <dbReference type="NCBI Taxonomy" id="326684"/>
    <lineage>
        <taxon>Eukaryota</taxon>
        <taxon>Fungi</taxon>
        <taxon>Dikarya</taxon>
        <taxon>Ascomycota</taxon>
        <taxon>Pezizomycotina</taxon>
        <taxon>Sordariomycetes</taxon>
        <taxon>Xylariomycetidae</taxon>
        <taxon>Xylariales</taxon>
        <taxon>Xylariaceae</taxon>
        <taxon>Xylaria</taxon>
    </lineage>
</organism>
<accession>A0AAN7Z3B5</accession>
<evidence type="ECO:0000313" key="3">
    <source>
        <dbReference type="Proteomes" id="UP001305414"/>
    </source>
</evidence>
<protein>
    <submittedName>
        <fullName evidence="2">Uncharacterized protein</fullName>
    </submittedName>
</protein>
<feature type="region of interest" description="Disordered" evidence="1">
    <location>
        <begin position="49"/>
        <end position="68"/>
    </location>
</feature>
<dbReference type="EMBL" id="JAWHQM010000002">
    <property type="protein sequence ID" value="KAK5625508.1"/>
    <property type="molecule type" value="Genomic_DNA"/>
</dbReference>
<name>A0AAN7Z3B5_9PEZI</name>
<evidence type="ECO:0000256" key="1">
    <source>
        <dbReference type="SAM" id="MobiDB-lite"/>
    </source>
</evidence>
<dbReference type="Proteomes" id="UP001305414">
    <property type="component" value="Unassembled WGS sequence"/>
</dbReference>
<reference evidence="2 3" key="1">
    <citation type="submission" date="2023-10" db="EMBL/GenBank/DDBJ databases">
        <title>Draft genome sequence of Xylaria bambusicola isolate GMP-LS, the root and basal stem rot pathogen of sugarcane in Indonesia.</title>
        <authorList>
            <person name="Selvaraj P."/>
            <person name="Muralishankar V."/>
            <person name="Muruganantham S."/>
            <person name="Sp S."/>
            <person name="Haryani S."/>
            <person name="Lau K.J.X."/>
            <person name="Naqvi N.I."/>
        </authorList>
    </citation>
    <scope>NUCLEOTIDE SEQUENCE [LARGE SCALE GENOMIC DNA]</scope>
    <source>
        <strain evidence="2">GMP-LS</strain>
    </source>
</reference>
<proteinExistence type="predicted"/>